<evidence type="ECO:0008006" key="3">
    <source>
        <dbReference type="Google" id="ProtNLM"/>
    </source>
</evidence>
<accession>A0A1R4H3Y9</accession>
<dbReference type="EMBL" id="FUKJ01000102">
    <property type="protein sequence ID" value="SJM90896.1"/>
    <property type="molecule type" value="Genomic_DNA"/>
</dbReference>
<organism evidence="1 2">
    <name type="scientific">Crenothrix polyspora</name>
    <dbReference type="NCBI Taxonomy" id="360316"/>
    <lineage>
        <taxon>Bacteria</taxon>
        <taxon>Pseudomonadati</taxon>
        <taxon>Pseudomonadota</taxon>
        <taxon>Gammaproteobacteria</taxon>
        <taxon>Methylococcales</taxon>
        <taxon>Crenotrichaceae</taxon>
        <taxon>Crenothrix</taxon>
    </lineage>
</organism>
<dbReference type="Proteomes" id="UP000195442">
    <property type="component" value="Unassembled WGS sequence"/>
</dbReference>
<dbReference type="RefSeq" id="WP_087146297.1">
    <property type="nucleotide sequence ID" value="NZ_FUKJ01000102.1"/>
</dbReference>
<evidence type="ECO:0000313" key="1">
    <source>
        <dbReference type="EMBL" id="SJM90896.1"/>
    </source>
</evidence>
<dbReference type="OrthoDB" id="122670at2"/>
<dbReference type="InterPro" id="IPR025427">
    <property type="entry name" value="DUF4160"/>
</dbReference>
<protein>
    <recommendedName>
        <fullName evidence="3">DUF4160 domain-containing protein</fullName>
    </recommendedName>
</protein>
<dbReference type="AlphaFoldDB" id="A0A1R4H3Y9"/>
<sequence length="76" mass="9124">MTTKQRFRNKYRLQLREKDHEPMHIHLVGGNVNAKIDLETLQVIAGIIPASLKKEVMPWLFENKAELIEEWKKWQR</sequence>
<dbReference type="Pfam" id="PF13711">
    <property type="entry name" value="DUF4160"/>
    <property type="match status" value="1"/>
</dbReference>
<name>A0A1R4H3Y9_9GAMM</name>
<proteinExistence type="predicted"/>
<evidence type="ECO:0000313" key="2">
    <source>
        <dbReference type="Proteomes" id="UP000195442"/>
    </source>
</evidence>
<reference evidence="2" key="1">
    <citation type="submission" date="2017-02" db="EMBL/GenBank/DDBJ databases">
        <authorList>
            <person name="Daims H."/>
        </authorList>
    </citation>
    <scope>NUCLEOTIDE SEQUENCE [LARGE SCALE GENOMIC DNA]</scope>
</reference>
<keyword evidence="2" id="KW-1185">Reference proteome</keyword>
<gene>
    <name evidence="1" type="ORF">CRENPOLYSF2_1900010</name>
</gene>